<evidence type="ECO:0000313" key="2">
    <source>
        <dbReference type="Proteomes" id="UP001516023"/>
    </source>
</evidence>
<protein>
    <submittedName>
        <fullName evidence="1">Uncharacterized protein</fullName>
    </submittedName>
</protein>
<accession>A0ABD3QCJ0</accession>
<proteinExistence type="predicted"/>
<reference evidence="1 2" key="1">
    <citation type="journal article" date="2020" name="G3 (Bethesda)">
        <title>Improved Reference Genome for Cyclotella cryptica CCMP332, a Model for Cell Wall Morphogenesis, Salinity Adaptation, and Lipid Production in Diatoms (Bacillariophyta).</title>
        <authorList>
            <person name="Roberts W.R."/>
            <person name="Downey K.M."/>
            <person name="Ruck E.C."/>
            <person name="Traller J.C."/>
            <person name="Alverson A.J."/>
        </authorList>
    </citation>
    <scope>NUCLEOTIDE SEQUENCE [LARGE SCALE GENOMIC DNA]</scope>
    <source>
        <strain evidence="1 2">CCMP332</strain>
    </source>
</reference>
<dbReference type="EMBL" id="JABMIG020000051">
    <property type="protein sequence ID" value="KAL3797827.1"/>
    <property type="molecule type" value="Genomic_DNA"/>
</dbReference>
<gene>
    <name evidence="1" type="ORF">HJC23_006865</name>
</gene>
<evidence type="ECO:0000313" key="1">
    <source>
        <dbReference type="EMBL" id="KAL3797827.1"/>
    </source>
</evidence>
<organism evidence="1 2">
    <name type="scientific">Cyclotella cryptica</name>
    <dbReference type="NCBI Taxonomy" id="29204"/>
    <lineage>
        <taxon>Eukaryota</taxon>
        <taxon>Sar</taxon>
        <taxon>Stramenopiles</taxon>
        <taxon>Ochrophyta</taxon>
        <taxon>Bacillariophyta</taxon>
        <taxon>Coscinodiscophyceae</taxon>
        <taxon>Thalassiosirophycidae</taxon>
        <taxon>Stephanodiscales</taxon>
        <taxon>Stephanodiscaceae</taxon>
        <taxon>Cyclotella</taxon>
    </lineage>
</organism>
<name>A0ABD3QCJ0_9STRA</name>
<comment type="caution">
    <text evidence="1">The sequence shown here is derived from an EMBL/GenBank/DDBJ whole genome shotgun (WGS) entry which is preliminary data.</text>
</comment>
<dbReference type="Proteomes" id="UP001516023">
    <property type="component" value="Unassembled WGS sequence"/>
</dbReference>
<sequence length="150" mass="16597">MGLMYTLEKSRESACAGQVQIHRTGKIWLLLDREGLAPDLTGISSLRDLNLWSKGRVMRSIQLHELFNIWAYEGKLGGKQRTPEQLTKLLLLCLSSPLGKTLRGYGHTLLQARAPRGPDQCPLSIDGPTKSEDVPFFPLELGIEGQTNAA</sequence>
<dbReference type="AlphaFoldDB" id="A0ABD3QCJ0"/>
<keyword evidence="2" id="KW-1185">Reference proteome</keyword>